<sequence>MPRGQFYTVFTLGFATAIALLGIVVAIALLWWPQAAYWTAVALGAPGKPLPWLTPGVLSLAVAGAALFFAYWIVRIQQAIVRWSGDRLIAKLNRQYNMIAQLQGREYADEFMRLQAQSMIEESEGKPFNLFGREKMLHAAAAASVQVRPSV</sequence>
<proteinExistence type="predicted"/>
<gene>
    <name evidence="2" type="ORF">EAS61_15270</name>
</gene>
<dbReference type="Proteomes" id="UP000290174">
    <property type="component" value="Unassembled WGS sequence"/>
</dbReference>
<evidence type="ECO:0000313" key="3">
    <source>
        <dbReference type="Proteomes" id="UP000290174"/>
    </source>
</evidence>
<dbReference type="AlphaFoldDB" id="A0A4Q0QQ18"/>
<feature type="transmembrane region" description="Helical" evidence="1">
    <location>
        <begin position="52"/>
        <end position="74"/>
    </location>
</feature>
<organism evidence="2 3">
    <name type="scientific">Bradyrhizobium zhanjiangense</name>
    <dbReference type="NCBI Taxonomy" id="1325107"/>
    <lineage>
        <taxon>Bacteria</taxon>
        <taxon>Pseudomonadati</taxon>
        <taxon>Pseudomonadota</taxon>
        <taxon>Alphaproteobacteria</taxon>
        <taxon>Hyphomicrobiales</taxon>
        <taxon>Nitrobacteraceae</taxon>
        <taxon>Bradyrhizobium</taxon>
    </lineage>
</organism>
<evidence type="ECO:0000256" key="1">
    <source>
        <dbReference type="SAM" id="Phobius"/>
    </source>
</evidence>
<name>A0A4Q0QQ18_9BRAD</name>
<keyword evidence="1" id="KW-0472">Membrane</keyword>
<feature type="transmembrane region" description="Helical" evidence="1">
    <location>
        <begin position="7"/>
        <end position="32"/>
    </location>
</feature>
<keyword evidence="1" id="KW-1133">Transmembrane helix</keyword>
<comment type="caution">
    <text evidence="2">The sequence shown here is derived from an EMBL/GenBank/DDBJ whole genome shotgun (WGS) entry which is preliminary data.</text>
</comment>
<protein>
    <submittedName>
        <fullName evidence="2">Uncharacterized protein</fullName>
    </submittedName>
</protein>
<evidence type="ECO:0000313" key="2">
    <source>
        <dbReference type="EMBL" id="RXG97353.1"/>
    </source>
</evidence>
<dbReference type="EMBL" id="RKMK01000011">
    <property type="protein sequence ID" value="RXG97353.1"/>
    <property type="molecule type" value="Genomic_DNA"/>
</dbReference>
<reference evidence="2 3" key="1">
    <citation type="submission" date="2018-11" db="EMBL/GenBank/DDBJ databases">
        <title>Bradyrhizobium sp. nov., isolated from effective nodules of peanut in China.</title>
        <authorList>
            <person name="Li Y."/>
        </authorList>
    </citation>
    <scope>NUCLEOTIDE SEQUENCE [LARGE SCALE GENOMIC DNA]</scope>
    <source>
        <strain evidence="2 3">CCBAU 51770</strain>
    </source>
</reference>
<accession>A0A4Q0QQ18</accession>
<keyword evidence="1" id="KW-0812">Transmembrane</keyword>